<evidence type="ECO:0000313" key="3">
    <source>
        <dbReference type="Proteomes" id="UP001054945"/>
    </source>
</evidence>
<accession>A0AAV4S0F2</accession>
<dbReference type="AlphaFoldDB" id="A0AAV4S0F2"/>
<dbReference type="EMBL" id="BPLR01008818">
    <property type="protein sequence ID" value="GIY27450.1"/>
    <property type="molecule type" value="Genomic_DNA"/>
</dbReference>
<gene>
    <name evidence="2" type="ORF">CEXT_125141</name>
</gene>
<dbReference type="Proteomes" id="UP001054945">
    <property type="component" value="Unassembled WGS sequence"/>
</dbReference>
<evidence type="ECO:0000256" key="1">
    <source>
        <dbReference type="SAM" id="MobiDB-lite"/>
    </source>
</evidence>
<protein>
    <submittedName>
        <fullName evidence="2">Uncharacterized protein</fullName>
    </submittedName>
</protein>
<feature type="compositionally biased region" description="Polar residues" evidence="1">
    <location>
        <begin position="1"/>
        <end position="12"/>
    </location>
</feature>
<reference evidence="2 3" key="1">
    <citation type="submission" date="2021-06" db="EMBL/GenBank/DDBJ databases">
        <title>Caerostris extrusa draft genome.</title>
        <authorList>
            <person name="Kono N."/>
            <person name="Arakawa K."/>
        </authorList>
    </citation>
    <scope>NUCLEOTIDE SEQUENCE [LARGE SCALE GENOMIC DNA]</scope>
</reference>
<proteinExistence type="predicted"/>
<feature type="region of interest" description="Disordered" evidence="1">
    <location>
        <begin position="1"/>
        <end position="67"/>
    </location>
</feature>
<name>A0AAV4S0F2_CAEEX</name>
<keyword evidence="3" id="KW-1185">Reference proteome</keyword>
<evidence type="ECO:0000313" key="2">
    <source>
        <dbReference type="EMBL" id="GIY27450.1"/>
    </source>
</evidence>
<sequence length="67" mass="6966">MTDTSGRSNDGTPLQRIGVTVSHQETNLENRDVSQRVVSGSMELSAVEDGLTVSGEGRHGGPSANPS</sequence>
<organism evidence="2 3">
    <name type="scientific">Caerostris extrusa</name>
    <name type="common">Bark spider</name>
    <name type="synonym">Caerostris bankana</name>
    <dbReference type="NCBI Taxonomy" id="172846"/>
    <lineage>
        <taxon>Eukaryota</taxon>
        <taxon>Metazoa</taxon>
        <taxon>Ecdysozoa</taxon>
        <taxon>Arthropoda</taxon>
        <taxon>Chelicerata</taxon>
        <taxon>Arachnida</taxon>
        <taxon>Araneae</taxon>
        <taxon>Araneomorphae</taxon>
        <taxon>Entelegynae</taxon>
        <taxon>Araneoidea</taxon>
        <taxon>Araneidae</taxon>
        <taxon>Caerostris</taxon>
    </lineage>
</organism>
<comment type="caution">
    <text evidence="2">The sequence shown here is derived from an EMBL/GenBank/DDBJ whole genome shotgun (WGS) entry which is preliminary data.</text>
</comment>